<reference evidence="8 9" key="1">
    <citation type="submission" date="2020-08" db="EMBL/GenBank/DDBJ databases">
        <title>Genomic Encyclopedia of Type Strains, Phase IV (KMG-IV): sequencing the most valuable type-strain genomes for metagenomic binning, comparative biology and taxonomic classification.</title>
        <authorList>
            <person name="Goeker M."/>
        </authorList>
    </citation>
    <scope>NUCLEOTIDE SEQUENCE [LARGE SCALE GENOMIC DNA]</scope>
    <source>
        <strain evidence="8 9">DSM 17507</strain>
    </source>
</reference>
<keyword evidence="4" id="KW-0238">DNA-binding</keyword>
<dbReference type="Gene3D" id="1.10.1740.10">
    <property type="match status" value="1"/>
</dbReference>
<keyword evidence="3" id="KW-0731">Sigma factor</keyword>
<dbReference type="InterPro" id="IPR013325">
    <property type="entry name" value="RNA_pol_sigma_r2"/>
</dbReference>
<dbReference type="SUPFAM" id="SSF88659">
    <property type="entry name" value="Sigma3 and sigma4 domains of RNA polymerase sigma factors"/>
    <property type="match status" value="1"/>
</dbReference>
<evidence type="ECO:0000313" key="9">
    <source>
        <dbReference type="Proteomes" id="UP000538566"/>
    </source>
</evidence>
<evidence type="ECO:0000256" key="4">
    <source>
        <dbReference type="ARBA" id="ARBA00023125"/>
    </source>
</evidence>
<dbReference type="Pfam" id="PF08281">
    <property type="entry name" value="Sigma70_r4_2"/>
    <property type="match status" value="1"/>
</dbReference>
<dbReference type="PANTHER" id="PTHR43133">
    <property type="entry name" value="RNA POLYMERASE ECF-TYPE SIGMA FACTO"/>
    <property type="match status" value="1"/>
</dbReference>
<evidence type="ECO:0000313" key="8">
    <source>
        <dbReference type="EMBL" id="MBB4613022.1"/>
    </source>
</evidence>
<dbReference type="PANTHER" id="PTHR43133:SF58">
    <property type="entry name" value="ECF RNA POLYMERASE SIGMA FACTOR SIGD"/>
    <property type="match status" value="1"/>
</dbReference>
<comment type="caution">
    <text evidence="8">The sequence shown here is derived from an EMBL/GenBank/DDBJ whole genome shotgun (WGS) entry which is preliminary data.</text>
</comment>
<evidence type="ECO:0000256" key="3">
    <source>
        <dbReference type="ARBA" id="ARBA00023082"/>
    </source>
</evidence>
<accession>A0A7W7ET94</accession>
<dbReference type="Proteomes" id="UP000538566">
    <property type="component" value="Unassembled WGS sequence"/>
</dbReference>
<dbReference type="InterPro" id="IPR013249">
    <property type="entry name" value="RNA_pol_sigma70_r4_t2"/>
</dbReference>
<dbReference type="GO" id="GO:0003677">
    <property type="term" value="F:DNA binding"/>
    <property type="evidence" value="ECO:0007669"/>
    <property type="project" value="UniProtKB-KW"/>
</dbReference>
<dbReference type="InterPro" id="IPR007627">
    <property type="entry name" value="RNA_pol_sigma70_r2"/>
</dbReference>
<feature type="domain" description="RNA polymerase sigma factor 70 region 4 type 2" evidence="7">
    <location>
        <begin position="152"/>
        <end position="202"/>
    </location>
</feature>
<dbReference type="GO" id="GO:0016987">
    <property type="term" value="F:sigma factor activity"/>
    <property type="evidence" value="ECO:0007669"/>
    <property type="project" value="UniProtKB-KW"/>
</dbReference>
<keyword evidence="9" id="KW-1185">Reference proteome</keyword>
<keyword evidence="2" id="KW-0805">Transcription regulation</keyword>
<evidence type="ECO:0000256" key="1">
    <source>
        <dbReference type="ARBA" id="ARBA00010641"/>
    </source>
</evidence>
<sequence>MQTQNFTQAGAWTGARSAGQAAGAIAVRRAGTTAAGAHRGGFDWDGAMAASLAGDAAAYHMLLARSARWLRQYYARRLPYDTIDDVVQETLLAVHSRKASFIPGRPYLPWLAAIARYKWVDAIRSGKRQPTEELVEVPTGSHEDSVLAAFGLHGLMSNLRAAQAEAIRLVKIEGCSILEASRISGQSESLVKVNIHRGLIALRRLLNADVVGPRMA</sequence>
<dbReference type="SUPFAM" id="SSF88946">
    <property type="entry name" value="Sigma2 domain of RNA polymerase sigma factors"/>
    <property type="match status" value="1"/>
</dbReference>
<evidence type="ECO:0000259" key="6">
    <source>
        <dbReference type="Pfam" id="PF04542"/>
    </source>
</evidence>
<dbReference type="RefSeq" id="WP_246415474.1">
    <property type="nucleotide sequence ID" value="NZ_JACHOA010000002.1"/>
</dbReference>
<organism evidence="8 9">
    <name type="scientific">Novosphingobium taihuense</name>
    <dbReference type="NCBI Taxonomy" id="260085"/>
    <lineage>
        <taxon>Bacteria</taxon>
        <taxon>Pseudomonadati</taxon>
        <taxon>Pseudomonadota</taxon>
        <taxon>Alphaproteobacteria</taxon>
        <taxon>Sphingomonadales</taxon>
        <taxon>Sphingomonadaceae</taxon>
        <taxon>Novosphingobium</taxon>
    </lineage>
</organism>
<dbReference type="Gene3D" id="1.10.10.10">
    <property type="entry name" value="Winged helix-like DNA-binding domain superfamily/Winged helix DNA-binding domain"/>
    <property type="match status" value="1"/>
</dbReference>
<proteinExistence type="inferred from homology"/>
<evidence type="ECO:0000256" key="5">
    <source>
        <dbReference type="ARBA" id="ARBA00023163"/>
    </source>
</evidence>
<evidence type="ECO:0000259" key="7">
    <source>
        <dbReference type="Pfam" id="PF08281"/>
    </source>
</evidence>
<dbReference type="Pfam" id="PF04542">
    <property type="entry name" value="Sigma70_r2"/>
    <property type="match status" value="1"/>
</dbReference>
<dbReference type="AlphaFoldDB" id="A0A7W7ET94"/>
<dbReference type="InterPro" id="IPR036388">
    <property type="entry name" value="WH-like_DNA-bd_sf"/>
</dbReference>
<feature type="domain" description="RNA polymerase sigma-70 region 2" evidence="6">
    <location>
        <begin position="64"/>
        <end position="128"/>
    </location>
</feature>
<dbReference type="InterPro" id="IPR039425">
    <property type="entry name" value="RNA_pol_sigma-70-like"/>
</dbReference>
<dbReference type="EMBL" id="JACHOA010000002">
    <property type="protein sequence ID" value="MBB4613022.1"/>
    <property type="molecule type" value="Genomic_DNA"/>
</dbReference>
<name>A0A7W7ET94_9SPHN</name>
<evidence type="ECO:0000256" key="2">
    <source>
        <dbReference type="ARBA" id="ARBA00023015"/>
    </source>
</evidence>
<dbReference type="GO" id="GO:0006352">
    <property type="term" value="P:DNA-templated transcription initiation"/>
    <property type="evidence" value="ECO:0007669"/>
    <property type="project" value="InterPro"/>
</dbReference>
<keyword evidence="5" id="KW-0804">Transcription</keyword>
<gene>
    <name evidence="8" type="ORF">GGR37_001281</name>
</gene>
<comment type="similarity">
    <text evidence="1">Belongs to the sigma-70 factor family. ECF subfamily.</text>
</comment>
<protein>
    <submittedName>
        <fullName evidence="8">RNA polymerase sigma-70 factor (ECF subfamily)</fullName>
    </submittedName>
</protein>
<dbReference type="InterPro" id="IPR013324">
    <property type="entry name" value="RNA_pol_sigma_r3/r4-like"/>
</dbReference>